<dbReference type="PANTHER" id="PTHR40072:SF1">
    <property type="entry name" value="MOLYBDOPTERIN-GUANINE DINUCLEOTIDE BIOSYNTHESIS ADAPTER PROTEIN"/>
    <property type="match status" value="1"/>
</dbReference>
<dbReference type="AlphaFoldDB" id="A0AAW9RVQ0"/>
<name>A0AAW9RVQ0_9HYPH</name>
<dbReference type="RefSeq" id="WP_340332099.1">
    <property type="nucleotide sequence ID" value="NZ_JAZHOF010000011.1"/>
</dbReference>
<accession>A0AAW9RVQ0</accession>
<dbReference type="SUPFAM" id="SSF52540">
    <property type="entry name" value="P-loop containing nucleoside triphosphate hydrolases"/>
    <property type="match status" value="1"/>
</dbReference>
<dbReference type="PANTHER" id="PTHR40072">
    <property type="entry name" value="MOLYBDOPTERIN-GUANINE DINUCLEOTIDE BIOSYNTHESIS ADAPTER PROTEIN-RELATED"/>
    <property type="match status" value="1"/>
</dbReference>
<dbReference type="InterPro" id="IPR004435">
    <property type="entry name" value="MobB_dom"/>
</dbReference>
<dbReference type="GO" id="GO:0005525">
    <property type="term" value="F:GTP binding"/>
    <property type="evidence" value="ECO:0007669"/>
    <property type="project" value="InterPro"/>
</dbReference>
<dbReference type="CDD" id="cd03116">
    <property type="entry name" value="MobB"/>
    <property type="match status" value="1"/>
</dbReference>
<reference evidence="2 3" key="1">
    <citation type="submission" date="2024-02" db="EMBL/GenBank/DDBJ databases">
        <title>Genome analysis and characterization of Microbaculum marinisediminis sp. nov., isolated from marine sediment.</title>
        <authorList>
            <person name="Du Z.-J."/>
            <person name="Ye Y.-Q."/>
            <person name="Zhang Z.-R."/>
            <person name="Yuan S.-M."/>
            <person name="Zhang X.-Y."/>
        </authorList>
    </citation>
    <scope>NUCLEOTIDE SEQUENCE [LARGE SCALE GENOMIC DNA]</scope>
    <source>
        <strain evidence="2 3">SDUM1044001</strain>
    </source>
</reference>
<protein>
    <submittedName>
        <fullName evidence="2">Molybdopterin-guanine dinucleotide biosynthesis protein B</fullName>
    </submittedName>
</protein>
<gene>
    <name evidence="2" type="primary">mobB</name>
    <name evidence="2" type="ORF">V3328_23170</name>
</gene>
<dbReference type="Gene3D" id="3.40.50.300">
    <property type="entry name" value="P-loop containing nucleotide triphosphate hydrolases"/>
    <property type="match status" value="1"/>
</dbReference>
<dbReference type="InterPro" id="IPR027417">
    <property type="entry name" value="P-loop_NTPase"/>
</dbReference>
<organism evidence="2 3">
    <name type="scientific">Microbaculum marinum</name>
    <dbReference type="NCBI Taxonomy" id="1764581"/>
    <lineage>
        <taxon>Bacteria</taxon>
        <taxon>Pseudomonadati</taxon>
        <taxon>Pseudomonadota</taxon>
        <taxon>Alphaproteobacteria</taxon>
        <taxon>Hyphomicrobiales</taxon>
        <taxon>Tepidamorphaceae</taxon>
        <taxon>Microbaculum</taxon>
    </lineage>
</organism>
<dbReference type="InterPro" id="IPR052539">
    <property type="entry name" value="MGD_biosynthesis_adapter"/>
</dbReference>
<evidence type="ECO:0000259" key="1">
    <source>
        <dbReference type="Pfam" id="PF03205"/>
    </source>
</evidence>
<feature type="domain" description="Molybdopterin-guanine dinucleotide biosynthesis protein B (MobB)" evidence="1">
    <location>
        <begin position="8"/>
        <end position="140"/>
    </location>
</feature>
<keyword evidence="3" id="KW-1185">Reference proteome</keyword>
<dbReference type="EMBL" id="JAZHOF010000011">
    <property type="protein sequence ID" value="MEJ8574403.1"/>
    <property type="molecule type" value="Genomic_DNA"/>
</dbReference>
<dbReference type="GO" id="GO:0006777">
    <property type="term" value="P:Mo-molybdopterin cofactor biosynthetic process"/>
    <property type="evidence" value="ECO:0007669"/>
    <property type="project" value="InterPro"/>
</dbReference>
<evidence type="ECO:0000313" key="2">
    <source>
        <dbReference type="EMBL" id="MEJ8574403.1"/>
    </source>
</evidence>
<dbReference type="Proteomes" id="UP001378188">
    <property type="component" value="Unassembled WGS sequence"/>
</dbReference>
<proteinExistence type="predicted"/>
<dbReference type="NCBIfam" id="TIGR00176">
    <property type="entry name" value="mobB"/>
    <property type="match status" value="1"/>
</dbReference>
<evidence type="ECO:0000313" key="3">
    <source>
        <dbReference type="Proteomes" id="UP001378188"/>
    </source>
</evidence>
<dbReference type="Pfam" id="PF03205">
    <property type="entry name" value="MobB"/>
    <property type="match status" value="1"/>
</dbReference>
<sequence length="184" mass="19972">MSTPPPLFGVTGWKNSGKTTLVTRLITEFTRRGYRVNSVKHAHHAFDIDVPGTDSFRHREAGASEVAVVSGARWALMHELRDDDEPAMADIVGRLSPADLVLVEGYKRENHPKIECRREATMRDRPLSASDLMIVAVAADFEAETGGLPRFALDDIAAIADFIAAQLALPAPARQTADAAPQTA</sequence>
<comment type="caution">
    <text evidence="2">The sequence shown here is derived from an EMBL/GenBank/DDBJ whole genome shotgun (WGS) entry which is preliminary data.</text>
</comment>